<keyword evidence="6" id="KW-1185">Reference proteome</keyword>
<comment type="similarity">
    <text evidence="2">Belongs to the hyi family.</text>
</comment>
<dbReference type="Proteomes" id="UP000243063">
    <property type="component" value="Chromosome I"/>
</dbReference>
<dbReference type="RefSeq" id="WP_090213726.1">
    <property type="nucleotide sequence ID" value="NZ_LT629780.1"/>
</dbReference>
<dbReference type="InterPro" id="IPR026040">
    <property type="entry name" value="HyI-like"/>
</dbReference>
<evidence type="ECO:0000313" key="6">
    <source>
        <dbReference type="Proteomes" id="UP000243063"/>
    </source>
</evidence>
<evidence type="ECO:0000256" key="2">
    <source>
        <dbReference type="PIRNR" id="PIRNR006241"/>
    </source>
</evidence>
<dbReference type="PIRSF" id="PIRSF006241">
    <property type="entry name" value="HyI"/>
    <property type="match status" value="1"/>
</dbReference>
<dbReference type="STRING" id="1245526.SAMN05216580_1785"/>
<dbReference type="InterPro" id="IPR050417">
    <property type="entry name" value="Sugar_Epim/Isomerase"/>
</dbReference>
<accession>A0A1H2GH88</accession>
<organism evidence="5 6">
    <name type="scientific">Geopseudomonas guangdongensis</name>
    <dbReference type="NCBI Taxonomy" id="1245526"/>
    <lineage>
        <taxon>Bacteria</taxon>
        <taxon>Pseudomonadati</taxon>
        <taxon>Pseudomonadota</taxon>
        <taxon>Gammaproteobacteria</taxon>
        <taxon>Pseudomonadales</taxon>
        <taxon>Pseudomonadaceae</taxon>
        <taxon>Geopseudomonas</taxon>
    </lineage>
</organism>
<dbReference type="GO" id="GO:0008903">
    <property type="term" value="F:hydroxypyruvate isomerase activity"/>
    <property type="evidence" value="ECO:0007669"/>
    <property type="project" value="TreeGrafter"/>
</dbReference>
<feature type="active site" description="Proton donor/acceptor" evidence="3">
    <location>
        <position position="239"/>
    </location>
</feature>
<dbReference type="PANTHER" id="PTHR43489:SF6">
    <property type="entry name" value="HYDROXYPYRUVATE ISOMERASE-RELATED"/>
    <property type="match status" value="1"/>
</dbReference>
<feature type="active site" description="Proton donor/acceptor" evidence="3">
    <location>
        <position position="142"/>
    </location>
</feature>
<dbReference type="EMBL" id="LT629780">
    <property type="protein sequence ID" value="SDU18940.1"/>
    <property type="molecule type" value="Genomic_DNA"/>
</dbReference>
<dbReference type="InterPro" id="IPR013022">
    <property type="entry name" value="Xyl_isomerase-like_TIM-brl"/>
</dbReference>
<proteinExistence type="inferred from homology"/>
<dbReference type="PANTHER" id="PTHR43489">
    <property type="entry name" value="ISOMERASE"/>
    <property type="match status" value="1"/>
</dbReference>
<evidence type="ECO:0000256" key="3">
    <source>
        <dbReference type="PIRSR" id="PIRSR006241-50"/>
    </source>
</evidence>
<reference evidence="6" key="1">
    <citation type="submission" date="2016-10" db="EMBL/GenBank/DDBJ databases">
        <authorList>
            <person name="Varghese N."/>
            <person name="Submissions S."/>
        </authorList>
    </citation>
    <scope>NUCLEOTIDE SEQUENCE [LARGE SCALE GENOMIC DNA]</scope>
    <source>
        <strain evidence="6">CCTCC 2012022</strain>
    </source>
</reference>
<dbReference type="Pfam" id="PF01261">
    <property type="entry name" value="AP_endonuc_2"/>
    <property type="match status" value="1"/>
</dbReference>
<sequence>MKLCANLSMLFTELPLPERIGAAAEAGFAAVEIQFPYALPAEALRAALDAAGLPLLLINLPAGDLMDGGPGLAAVPGRQAEFDAALAEALAYARVVRPQCVNVLPGRLADGVSHAAARETLAGNLRRSAEAFAPLGIRVLAEAINPLDMPGFLVNTPEDLLALLAAVDHPNCAAQLDLYHMARQGLDLPTCIAALAGRIGHVQFADCPGRGAPGTGTMDFAAARAALREAGYAGWLAAEYRPGEAGTAASLAWLAQWLAQWQSQ</sequence>
<protein>
    <submittedName>
        <fullName evidence="5">Hydroxypyruvate isomerase</fullName>
    </submittedName>
</protein>
<name>A0A1H2GH88_9GAMM</name>
<dbReference type="AlphaFoldDB" id="A0A1H2GH88"/>
<dbReference type="GO" id="GO:0046487">
    <property type="term" value="P:glyoxylate metabolic process"/>
    <property type="evidence" value="ECO:0007669"/>
    <property type="project" value="TreeGrafter"/>
</dbReference>
<gene>
    <name evidence="5" type="ORF">SAMN05216580_1785</name>
</gene>
<keyword evidence="1 2" id="KW-0413">Isomerase</keyword>
<dbReference type="SUPFAM" id="SSF51658">
    <property type="entry name" value="Xylose isomerase-like"/>
    <property type="match status" value="1"/>
</dbReference>
<keyword evidence="5" id="KW-0670">Pyruvate</keyword>
<dbReference type="InterPro" id="IPR036237">
    <property type="entry name" value="Xyl_isomerase-like_sf"/>
</dbReference>
<dbReference type="OrthoDB" id="9786584at2"/>
<evidence type="ECO:0000256" key="1">
    <source>
        <dbReference type="ARBA" id="ARBA00023235"/>
    </source>
</evidence>
<feature type="domain" description="Xylose isomerase-like TIM barrel" evidence="4">
    <location>
        <begin position="22"/>
        <end position="256"/>
    </location>
</feature>
<evidence type="ECO:0000259" key="4">
    <source>
        <dbReference type="Pfam" id="PF01261"/>
    </source>
</evidence>
<evidence type="ECO:0000313" key="5">
    <source>
        <dbReference type="EMBL" id="SDU18940.1"/>
    </source>
</evidence>
<dbReference type="Gene3D" id="3.20.20.150">
    <property type="entry name" value="Divalent-metal-dependent TIM barrel enzymes"/>
    <property type="match status" value="1"/>
</dbReference>